<dbReference type="Gene3D" id="3.40.50.300">
    <property type="entry name" value="P-loop containing nucleotide triphosphate hydrolases"/>
    <property type="match status" value="1"/>
</dbReference>
<dbReference type="PANTHER" id="PTHR32046">
    <property type="entry name" value="G DOMAIN-CONTAINING PROTEIN"/>
    <property type="match status" value="1"/>
</dbReference>
<evidence type="ECO:0000313" key="3">
    <source>
        <dbReference type="Proteomes" id="UP000663828"/>
    </source>
</evidence>
<keyword evidence="3" id="KW-1185">Reference proteome</keyword>
<dbReference type="Proteomes" id="UP000663852">
    <property type="component" value="Unassembled WGS sequence"/>
</dbReference>
<dbReference type="AlphaFoldDB" id="A0A814TS36"/>
<dbReference type="InterPro" id="IPR027417">
    <property type="entry name" value="P-loop_NTPase"/>
</dbReference>
<name>A0A814TS36_ADIRI</name>
<proteinExistence type="predicted"/>
<reference evidence="2" key="1">
    <citation type="submission" date="2021-02" db="EMBL/GenBank/DDBJ databases">
        <authorList>
            <person name="Nowell W R."/>
        </authorList>
    </citation>
    <scope>NUCLEOTIDE SEQUENCE</scope>
</reference>
<accession>A0A814TS36</accession>
<dbReference type="OrthoDB" id="2386367at2759"/>
<evidence type="ECO:0000313" key="1">
    <source>
        <dbReference type="EMBL" id="CAF0930632.1"/>
    </source>
</evidence>
<dbReference type="SUPFAM" id="SSF52540">
    <property type="entry name" value="P-loop containing nucleoside triphosphate hydrolases"/>
    <property type="match status" value="1"/>
</dbReference>
<sequence>MSNNPDIILVFIGESGAGKSTCINYFANFFAQTGFSEDTGYSKIQVVIPNRLFPSAANGFSSGERNVLDKTMSQTMFCKEYDFTWSTANNQMRIKIVDTPGFNDTDSKRDDSNIQEILKTIAKLPFITGILITINGTNSRLSTSVKSALEQLRSSLPDSIFNNLFFILTNCTEDGSNFDLKLVQEYSPDEERIFYMQNSLFSVESRAVIEQNAKNARRAEINWNESMDTIKDIMTKMKQIGETSTQVFGDMRTKREQIVAHKENLIEKQKSLLNIMRAIKTEQERLLNAQNDREANQNYMTTKMIEQIELVTREYYSTICTEHGKVNVCHERCGLTYKSEVNFEHFKNCAAADSTGKNCRHCKCGMNQHLHTYEIPVAKMVELDEIIQSKKAAFDSASRDEQTIQGQLHQLAKTHTQVQNETNQCKQGILDAIRELKQICSRFNFAEMMQTTIDKLRQEQRIARDLEAKQEFSNTADAIEQLIQQLK</sequence>
<evidence type="ECO:0000313" key="4">
    <source>
        <dbReference type="Proteomes" id="UP000663852"/>
    </source>
</evidence>
<dbReference type="Proteomes" id="UP000663828">
    <property type="component" value="Unassembled WGS sequence"/>
</dbReference>
<gene>
    <name evidence="2" type="ORF">EDS130_LOCUS23372</name>
    <name evidence="1" type="ORF">XAT740_LOCUS9558</name>
</gene>
<dbReference type="PANTHER" id="PTHR32046:SF12">
    <property type="entry name" value="AIG1-TYPE G DOMAIN-CONTAINING PROTEIN"/>
    <property type="match status" value="1"/>
</dbReference>
<evidence type="ECO:0008006" key="5">
    <source>
        <dbReference type="Google" id="ProtNLM"/>
    </source>
</evidence>
<organism evidence="2 4">
    <name type="scientific">Adineta ricciae</name>
    <name type="common">Rotifer</name>
    <dbReference type="NCBI Taxonomy" id="249248"/>
    <lineage>
        <taxon>Eukaryota</taxon>
        <taxon>Metazoa</taxon>
        <taxon>Spiralia</taxon>
        <taxon>Gnathifera</taxon>
        <taxon>Rotifera</taxon>
        <taxon>Eurotatoria</taxon>
        <taxon>Bdelloidea</taxon>
        <taxon>Adinetida</taxon>
        <taxon>Adinetidae</taxon>
        <taxon>Adineta</taxon>
    </lineage>
</organism>
<evidence type="ECO:0000313" key="2">
    <source>
        <dbReference type="EMBL" id="CAF1165189.1"/>
    </source>
</evidence>
<dbReference type="EMBL" id="CAJNOR010000494">
    <property type="protein sequence ID" value="CAF0930632.1"/>
    <property type="molecule type" value="Genomic_DNA"/>
</dbReference>
<dbReference type="EMBL" id="CAJNOJ010000127">
    <property type="protein sequence ID" value="CAF1165189.1"/>
    <property type="molecule type" value="Genomic_DNA"/>
</dbReference>
<protein>
    <recommendedName>
        <fullName evidence="5">G domain-containing protein</fullName>
    </recommendedName>
</protein>
<comment type="caution">
    <text evidence="2">The sequence shown here is derived from an EMBL/GenBank/DDBJ whole genome shotgun (WGS) entry which is preliminary data.</text>
</comment>